<keyword evidence="3" id="KW-1185">Reference proteome</keyword>
<dbReference type="EMBL" id="JAIPUX010000521">
    <property type="protein sequence ID" value="KAH0626221.1"/>
    <property type="molecule type" value="Genomic_DNA"/>
</dbReference>
<dbReference type="Gene3D" id="2.60.40.10">
    <property type="entry name" value="Immunoglobulins"/>
    <property type="match status" value="1"/>
</dbReference>
<accession>A0ABQ7T927</accession>
<evidence type="ECO:0000313" key="2">
    <source>
        <dbReference type="EMBL" id="KAH0626221.1"/>
    </source>
</evidence>
<organism evidence="2 3">
    <name type="scientific">Phrynosoma platyrhinos</name>
    <name type="common">Desert horned lizard</name>
    <dbReference type="NCBI Taxonomy" id="52577"/>
    <lineage>
        <taxon>Eukaryota</taxon>
        <taxon>Metazoa</taxon>
        <taxon>Chordata</taxon>
        <taxon>Craniata</taxon>
        <taxon>Vertebrata</taxon>
        <taxon>Euteleostomi</taxon>
        <taxon>Lepidosauria</taxon>
        <taxon>Squamata</taxon>
        <taxon>Bifurcata</taxon>
        <taxon>Unidentata</taxon>
        <taxon>Episquamata</taxon>
        <taxon>Toxicofera</taxon>
        <taxon>Iguania</taxon>
        <taxon>Phrynosomatidae</taxon>
        <taxon>Phrynosomatinae</taxon>
        <taxon>Phrynosoma</taxon>
    </lineage>
</organism>
<protein>
    <recommendedName>
        <fullName evidence="1">T-cell receptor alpha chain constant domain-containing protein</fullName>
    </recommendedName>
</protein>
<evidence type="ECO:0000313" key="3">
    <source>
        <dbReference type="Proteomes" id="UP000826234"/>
    </source>
</evidence>
<dbReference type="InterPro" id="IPR015370">
    <property type="entry name" value="TCR_alpha_C"/>
</dbReference>
<name>A0ABQ7T927_PHRPL</name>
<comment type="caution">
    <text evidence="2">The sequence shown here is derived from an EMBL/GenBank/DDBJ whole genome shotgun (WGS) entry which is preliminary data.</text>
</comment>
<evidence type="ECO:0000259" key="1">
    <source>
        <dbReference type="Pfam" id="PF09291"/>
    </source>
</evidence>
<dbReference type="InterPro" id="IPR013783">
    <property type="entry name" value="Ig-like_fold"/>
</dbReference>
<proteinExistence type="predicted"/>
<feature type="domain" description="T-cell receptor alpha chain constant" evidence="1">
    <location>
        <begin position="24"/>
        <end position="109"/>
    </location>
</feature>
<gene>
    <name evidence="2" type="ORF">JD844_001060</name>
</gene>
<dbReference type="Proteomes" id="UP000826234">
    <property type="component" value="Unassembled WGS sequence"/>
</dbReference>
<dbReference type="Pfam" id="PF09291">
    <property type="entry name" value="DUF1968"/>
    <property type="match status" value="1"/>
</dbReference>
<dbReference type="SUPFAM" id="SSF48726">
    <property type="entry name" value="Immunoglobulin"/>
    <property type="match status" value="1"/>
</dbReference>
<dbReference type="InterPro" id="IPR036179">
    <property type="entry name" value="Ig-like_dom_sf"/>
</dbReference>
<reference evidence="2 3" key="1">
    <citation type="journal article" date="2022" name="Gigascience">
        <title>A chromosome-level genome assembly and annotation of the desert horned lizard, Phrynosoma platyrhinos, provides insight into chromosomal rearrangements among reptiles.</title>
        <authorList>
            <person name="Koochekian N."/>
            <person name="Ascanio A."/>
            <person name="Farleigh K."/>
            <person name="Card D.C."/>
            <person name="Schield D.R."/>
            <person name="Castoe T.A."/>
            <person name="Jezkova T."/>
        </authorList>
    </citation>
    <scope>NUCLEOTIDE SEQUENCE [LARGE SCALE GENOMIC DNA]</scope>
    <source>
        <strain evidence="2">NK-2021</strain>
    </source>
</reference>
<sequence>MIEMLDAVDNFLSFPSADLEDSPPSIYELKPAAEEKQSKAACLITDYSPNPLKVKSKEGEKEVEVNGSVVVVKEEDAEKGKGSYGIVLWGDDDGHFACTASNKEGKDFKANTDDPGTCSAGSGDSVTFETERLNLLSLTVLGLRVVFFKTVAFNLLLTFRLWSR</sequence>